<evidence type="ECO:0000313" key="3">
    <source>
        <dbReference type="Proteomes" id="UP000187203"/>
    </source>
</evidence>
<protein>
    <submittedName>
        <fullName evidence="2">Uncharacterized protein</fullName>
    </submittedName>
</protein>
<keyword evidence="3" id="KW-1185">Reference proteome</keyword>
<organism evidence="2 3">
    <name type="scientific">Corchorus olitorius</name>
    <dbReference type="NCBI Taxonomy" id="93759"/>
    <lineage>
        <taxon>Eukaryota</taxon>
        <taxon>Viridiplantae</taxon>
        <taxon>Streptophyta</taxon>
        <taxon>Embryophyta</taxon>
        <taxon>Tracheophyta</taxon>
        <taxon>Spermatophyta</taxon>
        <taxon>Magnoliopsida</taxon>
        <taxon>eudicotyledons</taxon>
        <taxon>Gunneridae</taxon>
        <taxon>Pentapetalae</taxon>
        <taxon>rosids</taxon>
        <taxon>malvids</taxon>
        <taxon>Malvales</taxon>
        <taxon>Malvaceae</taxon>
        <taxon>Grewioideae</taxon>
        <taxon>Apeibeae</taxon>
        <taxon>Corchorus</taxon>
    </lineage>
</organism>
<gene>
    <name evidence="2" type="ORF">COLO4_19672</name>
</gene>
<dbReference type="EMBL" id="AWUE01016719">
    <property type="protein sequence ID" value="OMO89610.1"/>
    <property type="molecule type" value="Genomic_DNA"/>
</dbReference>
<sequence>MKFYACRNCRRYSFPYKDGIFTVLIRPPPKSSCGAHLRPFPARVVGLTLSPLNADQPNPHQQFPNAPTALGRHATDSAGPVIASPLSSTFRPSCSPDISPPVAAPTLTSLGRPKRYYSNPLFVFR</sequence>
<dbReference type="AlphaFoldDB" id="A0A1R3J479"/>
<proteinExistence type="predicted"/>
<evidence type="ECO:0000256" key="1">
    <source>
        <dbReference type="SAM" id="MobiDB-lite"/>
    </source>
</evidence>
<name>A0A1R3J479_9ROSI</name>
<feature type="compositionally biased region" description="Polar residues" evidence="1">
    <location>
        <begin position="51"/>
        <end position="65"/>
    </location>
</feature>
<accession>A0A1R3J479</accession>
<dbReference type="Proteomes" id="UP000187203">
    <property type="component" value="Unassembled WGS sequence"/>
</dbReference>
<evidence type="ECO:0000313" key="2">
    <source>
        <dbReference type="EMBL" id="OMO89610.1"/>
    </source>
</evidence>
<reference evidence="3" key="1">
    <citation type="submission" date="2013-09" db="EMBL/GenBank/DDBJ databases">
        <title>Corchorus olitorius genome sequencing.</title>
        <authorList>
            <person name="Alam M."/>
            <person name="Haque M.S."/>
            <person name="Islam M.S."/>
            <person name="Emdad E.M."/>
            <person name="Islam M.M."/>
            <person name="Ahmed B."/>
            <person name="Halim A."/>
            <person name="Hossen Q.M.M."/>
            <person name="Hossain M.Z."/>
            <person name="Ahmed R."/>
            <person name="Khan M.M."/>
            <person name="Islam R."/>
            <person name="Rashid M.M."/>
            <person name="Khan S.A."/>
            <person name="Rahman M.S."/>
            <person name="Alam M."/>
            <person name="Yahiya A.S."/>
            <person name="Khan M.S."/>
            <person name="Azam M.S."/>
            <person name="Haque T."/>
            <person name="Lashkar M.Z.H."/>
            <person name="Akhand A.I."/>
            <person name="Morshed G."/>
            <person name="Roy S."/>
            <person name="Uddin K.S."/>
            <person name="Rabeya T."/>
            <person name="Hossain A.S."/>
            <person name="Chowdhury A."/>
            <person name="Snigdha A.R."/>
            <person name="Mortoza M.S."/>
            <person name="Matin S.A."/>
            <person name="Hoque S.M.E."/>
            <person name="Islam M.K."/>
            <person name="Roy D.K."/>
            <person name="Haider R."/>
            <person name="Moosa M.M."/>
            <person name="Elias S.M."/>
            <person name="Hasan A.M."/>
            <person name="Jahan S."/>
            <person name="Shafiuddin M."/>
            <person name="Mahmood N."/>
            <person name="Shommy N.S."/>
        </authorList>
    </citation>
    <scope>NUCLEOTIDE SEQUENCE [LARGE SCALE GENOMIC DNA]</scope>
    <source>
        <strain evidence="3">cv. O-4</strain>
    </source>
</reference>
<feature type="region of interest" description="Disordered" evidence="1">
    <location>
        <begin position="51"/>
        <end position="71"/>
    </location>
</feature>
<comment type="caution">
    <text evidence="2">The sequence shown here is derived from an EMBL/GenBank/DDBJ whole genome shotgun (WGS) entry which is preliminary data.</text>
</comment>